<dbReference type="Gene3D" id="3.30.1490.180">
    <property type="entry name" value="RNA polymerase ii"/>
    <property type="match status" value="1"/>
</dbReference>
<dbReference type="InterPro" id="IPR000722">
    <property type="entry name" value="RNA_pol_asu"/>
</dbReference>
<sequence>MDIELFPEQQPPSAVLISITFGISTEAEKEKISVLAIEAVNEVTDPKLGLPNPSSQCSTCGSHDVKFCEGHFGVIRFPFTILHPYYLSEVVHILNGICPGCKSVRKDLLAMRTGPKSRKNPHKGCKYCAGDSKDWYPTIKFKISSNDIFRKTAIVAEIGENLLKQSSRKAPKRKLAADFWDIIPKDEQQDENDIKPNKRVLSHAQVRHLLKDVDPSFIERSVLKKDSLFLNCFPVTPNSHRVTEVTHAFSNGQRLIFDDRTRAYKKLVDFRGKGNELSFRVMDCLKTSKLKPEKPVSDDIFILNQKLVNVSNSKTSGLRWMKDVVLGKRNDHSFRMVVVGDPNLRLSEIGIPCHVAERMHISEHLTAWNWEKLNACCEVRLLEKGEIHVRREGSLVRIRRTKELQVGDIIYRALNDGDTIMINRPPSIHPHSLIALSVKILPVTSVLAINPLCCPPLHGDFDGDCLHGYVPQSVETRAELHELVALEKQLTNAQSGRNLLSLSQDSLVAAHLVLEPGVFLTIFQMQQLHMFSPNKYLSPSIIRSPRNGCLWTGKQLISMLLPENFDHDFPSYNVNILKGELISSEGSFWLRDTDGNLFQSLTKQCQSQVLDFLYVAQEALCEWLSMRGLSVSLSELYLSPDTYSRKNMMDEIFCGLQDAEHTCNSKQFMVDSFRDFFAGNIEADPCAAAFNLEHLCFEKQRSAALSQASVDAFKEFFRHIQSLAYKYTSKTNSLLSMIKAGSKGNMLKLVQHSMCLGLQHSLVPLSFRMPHELSCAAWNKLKDDDAVECAKCYIPYAVVQNCFLSGLNPLECFIHSVTNRDSSFSDNADLPGTLTRRLMFFLRDLCIAYDGTVRSRYGNQLVQLSYGENVVVHDPKFVGGQPVGSLAACSISEAAYSALDQPISLLEKSPLLNLKNVLECGLKKSNANQTVSLFLSEKLGRQRHGFEYGALEVQNHLEKLVFLDIVSVTRIMSVSVTYLFACLIVLYNLPFKNDIDFIVLIHDFCLFPVSYSPQRCGKRCFSPWVCHFHIFKEIMTKRGLRLQSVIDALYKHCKSNAKTPEVLITCKNCSVADSHKEKEGTFCISVTIIDSSKDSSMRLETIKALMIPFLLEAVVKGLTEIKKVDILWNDRPRIPKPCHQPPGELYLRVSMSAISGKTKLWNLLVNHCLPVMDMIDWTRSHPDNIHEFCLAYGIDAGWKFFLNNLNSAISDVGKTVLPEHVTLVASSLSVTGEFVGLNAKGLKRQREQASVLSPFSQACFSSPGNCFIKAAKAGIKDDMQGSLDALAWGLVPPVGTGQFDIVYSLKSCELSEPVNVYDFLGTQISSNKLDDEIEIPHARSYKSDKHGAKFALKFGGYDRKWFKKTESISRSFLRKFFTYDDIYKLSRLVRKILNKYPLDHQLNETDKSILMRVLYFHPRKDEKIGPGAQHIKVVKHPVYQDSRCFSLVRTDGTMEDFSYHKCVHGALEIIAPYKAKVYHDKYFKHRYLGHA</sequence>
<keyword evidence="11" id="KW-1185">Reference proteome</keyword>
<evidence type="ECO:0000313" key="10">
    <source>
        <dbReference type="EMBL" id="KAJ8769723.1"/>
    </source>
</evidence>
<dbReference type="Pfam" id="PF00623">
    <property type="entry name" value="RNA_pol_Rpb1_2"/>
    <property type="match status" value="1"/>
</dbReference>
<evidence type="ECO:0000256" key="6">
    <source>
        <dbReference type="ARBA" id="ARBA00023163"/>
    </source>
</evidence>
<comment type="function">
    <text evidence="8">DNA-dependent RNA polymerase catalyzes the transcription of DNA into RNA using the four ribonucleoside triphosphates as substrates.</text>
</comment>
<comment type="catalytic activity">
    <reaction evidence="7 8">
        <text>RNA(n) + a ribonucleoside 5'-triphosphate = RNA(n+1) + diphosphate</text>
        <dbReference type="Rhea" id="RHEA:21248"/>
        <dbReference type="Rhea" id="RHEA-COMP:14527"/>
        <dbReference type="Rhea" id="RHEA-COMP:17342"/>
        <dbReference type="ChEBI" id="CHEBI:33019"/>
        <dbReference type="ChEBI" id="CHEBI:61557"/>
        <dbReference type="ChEBI" id="CHEBI:140395"/>
        <dbReference type="EC" id="2.7.7.6"/>
    </reaction>
</comment>
<dbReference type="Pfam" id="PF05000">
    <property type="entry name" value="RNA_pol_Rpb1_4"/>
    <property type="match status" value="1"/>
</dbReference>
<feature type="domain" description="RNA polymerase N-terminal" evidence="9">
    <location>
        <begin position="226"/>
        <end position="514"/>
    </location>
</feature>
<name>A0AAV8TSI1_9ROSI</name>
<dbReference type="InterPro" id="IPR044893">
    <property type="entry name" value="RNA_pol_Rpb1_clamp_domain"/>
</dbReference>
<dbReference type="InterPro" id="IPR038120">
    <property type="entry name" value="Rpb1_funnel_sf"/>
</dbReference>
<organism evidence="10 11">
    <name type="scientific">Erythroxylum novogranatense</name>
    <dbReference type="NCBI Taxonomy" id="1862640"/>
    <lineage>
        <taxon>Eukaryota</taxon>
        <taxon>Viridiplantae</taxon>
        <taxon>Streptophyta</taxon>
        <taxon>Embryophyta</taxon>
        <taxon>Tracheophyta</taxon>
        <taxon>Spermatophyta</taxon>
        <taxon>Magnoliopsida</taxon>
        <taxon>eudicotyledons</taxon>
        <taxon>Gunneridae</taxon>
        <taxon>Pentapetalae</taxon>
        <taxon>rosids</taxon>
        <taxon>fabids</taxon>
        <taxon>Malpighiales</taxon>
        <taxon>Erythroxylaceae</taxon>
        <taxon>Erythroxylum</taxon>
    </lineage>
</organism>
<dbReference type="PANTHER" id="PTHR19376:SF36">
    <property type="entry name" value="DNA-DIRECTED RNA POLYMERASE IV SUBUNIT 1"/>
    <property type="match status" value="1"/>
</dbReference>
<dbReference type="EMBL" id="JAIWQS010000003">
    <property type="protein sequence ID" value="KAJ8769723.1"/>
    <property type="molecule type" value="Genomic_DNA"/>
</dbReference>
<protein>
    <recommendedName>
        <fullName evidence="8">DNA-directed RNA polymerase subunit</fullName>
        <ecNumber evidence="8">2.7.7.6</ecNumber>
    </recommendedName>
</protein>
<keyword evidence="6 8" id="KW-0804">Transcription</keyword>
<dbReference type="InterPro" id="IPR006592">
    <property type="entry name" value="RNA_pol_N"/>
</dbReference>
<dbReference type="InterPro" id="IPR007083">
    <property type="entry name" value="RNA_pol_Rpb1_4"/>
</dbReference>
<dbReference type="Gene3D" id="1.10.132.30">
    <property type="match status" value="1"/>
</dbReference>
<dbReference type="InterPro" id="IPR007066">
    <property type="entry name" value="RNA_pol_Rpb1_3"/>
</dbReference>
<dbReference type="CDD" id="cd10506">
    <property type="entry name" value="RNAP_IV_RPD1_N"/>
    <property type="match status" value="1"/>
</dbReference>
<dbReference type="SMART" id="SM00663">
    <property type="entry name" value="RPOLA_N"/>
    <property type="match status" value="1"/>
</dbReference>
<keyword evidence="3 8" id="KW-0548">Nucleotidyltransferase</keyword>
<evidence type="ECO:0000259" key="9">
    <source>
        <dbReference type="SMART" id="SM00663"/>
    </source>
</evidence>
<keyword evidence="5" id="KW-0862">Zinc</keyword>
<comment type="caution">
    <text evidence="10">The sequence shown here is derived from an EMBL/GenBank/DDBJ whole genome shotgun (WGS) entry which is preliminary data.</text>
</comment>
<dbReference type="GO" id="GO:0046872">
    <property type="term" value="F:metal ion binding"/>
    <property type="evidence" value="ECO:0007669"/>
    <property type="project" value="UniProtKB-KW"/>
</dbReference>
<dbReference type="Gene3D" id="4.10.860.120">
    <property type="entry name" value="RNA polymerase II, clamp domain"/>
    <property type="match status" value="1"/>
</dbReference>
<accession>A0AAV8TSI1</accession>
<dbReference type="InterPro" id="IPR042102">
    <property type="entry name" value="RNA_pol_Rpb1_3_sf"/>
</dbReference>
<dbReference type="Gene3D" id="3.10.450.40">
    <property type="match status" value="1"/>
</dbReference>
<dbReference type="Pfam" id="PF04997">
    <property type="entry name" value="RNA_pol_Rpb1_1"/>
    <property type="match status" value="1"/>
</dbReference>
<evidence type="ECO:0000256" key="1">
    <source>
        <dbReference type="ARBA" id="ARBA00022478"/>
    </source>
</evidence>
<dbReference type="GO" id="GO:0000428">
    <property type="term" value="C:DNA-directed RNA polymerase complex"/>
    <property type="evidence" value="ECO:0007669"/>
    <property type="project" value="UniProtKB-KW"/>
</dbReference>
<dbReference type="GO" id="GO:0003677">
    <property type="term" value="F:DNA binding"/>
    <property type="evidence" value="ECO:0007669"/>
    <property type="project" value="InterPro"/>
</dbReference>
<keyword evidence="1 8" id="KW-0240">DNA-directed RNA polymerase</keyword>
<keyword evidence="4" id="KW-0479">Metal-binding</keyword>
<comment type="similarity">
    <text evidence="8">Belongs to the RNA polymerase beta' chain family.</text>
</comment>
<dbReference type="SUPFAM" id="SSF64484">
    <property type="entry name" value="beta and beta-prime subunits of DNA dependent RNA-polymerase"/>
    <property type="match status" value="1"/>
</dbReference>
<evidence type="ECO:0000256" key="2">
    <source>
        <dbReference type="ARBA" id="ARBA00022679"/>
    </source>
</evidence>
<dbReference type="Pfam" id="PF11523">
    <property type="entry name" value="DUF3223"/>
    <property type="match status" value="1"/>
</dbReference>
<dbReference type="InterPro" id="IPR040403">
    <property type="entry name" value="NRPD1_N"/>
</dbReference>
<evidence type="ECO:0000256" key="5">
    <source>
        <dbReference type="ARBA" id="ARBA00022833"/>
    </source>
</evidence>
<proteinExistence type="inferred from homology"/>
<dbReference type="Proteomes" id="UP001159364">
    <property type="component" value="Linkage Group LG03"/>
</dbReference>
<dbReference type="Gene3D" id="1.10.274.100">
    <property type="entry name" value="RNA polymerase Rpb1, domain 3"/>
    <property type="match status" value="1"/>
</dbReference>
<evidence type="ECO:0000256" key="8">
    <source>
        <dbReference type="RuleBase" id="RU004279"/>
    </source>
</evidence>
<dbReference type="GO" id="GO:0006351">
    <property type="term" value="P:DNA-templated transcription"/>
    <property type="evidence" value="ECO:0007669"/>
    <property type="project" value="InterPro"/>
</dbReference>
<evidence type="ECO:0000256" key="3">
    <source>
        <dbReference type="ARBA" id="ARBA00022695"/>
    </source>
</evidence>
<keyword evidence="2 8" id="KW-0808">Transferase</keyword>
<evidence type="ECO:0000256" key="4">
    <source>
        <dbReference type="ARBA" id="ARBA00022723"/>
    </source>
</evidence>
<dbReference type="Gene3D" id="2.40.40.20">
    <property type="match status" value="1"/>
</dbReference>
<gene>
    <name evidence="10" type="ORF">K2173_005929</name>
</gene>
<dbReference type="EC" id="2.7.7.6" evidence="8"/>
<dbReference type="InterPro" id="IPR045867">
    <property type="entry name" value="DNA-dir_RpoC_beta_prime"/>
</dbReference>
<dbReference type="PANTHER" id="PTHR19376">
    <property type="entry name" value="DNA-DIRECTED RNA POLYMERASE"/>
    <property type="match status" value="1"/>
</dbReference>
<evidence type="ECO:0000256" key="7">
    <source>
        <dbReference type="ARBA" id="ARBA00048552"/>
    </source>
</evidence>
<dbReference type="Pfam" id="PF04983">
    <property type="entry name" value="RNA_pol_Rpb1_3"/>
    <property type="match status" value="1"/>
</dbReference>
<evidence type="ECO:0000313" key="11">
    <source>
        <dbReference type="Proteomes" id="UP001159364"/>
    </source>
</evidence>
<dbReference type="GO" id="GO:0003899">
    <property type="term" value="F:DNA-directed RNA polymerase activity"/>
    <property type="evidence" value="ECO:0007669"/>
    <property type="project" value="UniProtKB-EC"/>
</dbReference>
<reference evidence="10 11" key="1">
    <citation type="submission" date="2021-09" db="EMBL/GenBank/DDBJ databases">
        <title>Genomic insights and catalytic innovation underlie evolution of tropane alkaloids biosynthesis.</title>
        <authorList>
            <person name="Wang Y.-J."/>
            <person name="Tian T."/>
            <person name="Huang J.-P."/>
            <person name="Huang S.-X."/>
        </authorList>
    </citation>
    <scope>NUCLEOTIDE SEQUENCE [LARGE SCALE GENOMIC DNA]</scope>
    <source>
        <strain evidence="10">KIB-2018</strain>
        <tissue evidence="10">Leaf</tissue>
    </source>
</reference>
<dbReference type="InterPro" id="IPR007080">
    <property type="entry name" value="RNA_pol_Rpb1_1"/>
</dbReference>